<keyword evidence="4" id="KW-1133">Transmembrane helix</keyword>
<dbReference type="InterPro" id="IPR006665">
    <property type="entry name" value="OmpA-like"/>
</dbReference>
<feature type="domain" description="OmpA-like" evidence="5">
    <location>
        <begin position="224"/>
        <end position="340"/>
    </location>
</feature>
<dbReference type="Pfam" id="PF00691">
    <property type="entry name" value="OmpA"/>
    <property type="match status" value="1"/>
</dbReference>
<comment type="subcellular location">
    <subcellularLocation>
        <location evidence="1">Cell outer membrane</location>
    </subcellularLocation>
</comment>
<evidence type="ECO:0000256" key="1">
    <source>
        <dbReference type="ARBA" id="ARBA00004442"/>
    </source>
</evidence>
<evidence type="ECO:0000259" key="5">
    <source>
        <dbReference type="PROSITE" id="PS51123"/>
    </source>
</evidence>
<evidence type="ECO:0000313" key="6">
    <source>
        <dbReference type="EMBL" id="PWQ99252.1"/>
    </source>
</evidence>
<dbReference type="InterPro" id="IPR050330">
    <property type="entry name" value="Bact_OuterMem_StrucFunc"/>
</dbReference>
<dbReference type="GO" id="GO:0009279">
    <property type="term" value="C:cell outer membrane"/>
    <property type="evidence" value="ECO:0007669"/>
    <property type="project" value="UniProtKB-SubCell"/>
</dbReference>
<comment type="caution">
    <text evidence="6">The sequence shown here is derived from an EMBL/GenBank/DDBJ whole genome shotgun (WGS) entry which is preliminary data.</text>
</comment>
<dbReference type="Gene3D" id="3.30.1330.60">
    <property type="entry name" value="OmpA-like domain"/>
    <property type="match status" value="1"/>
</dbReference>
<protein>
    <recommendedName>
        <fullName evidence="5">OmpA-like domain-containing protein</fullName>
    </recommendedName>
</protein>
<dbReference type="InterPro" id="IPR007055">
    <property type="entry name" value="BON_dom"/>
</dbReference>
<dbReference type="PRINTS" id="PR01021">
    <property type="entry name" value="OMPADOMAIN"/>
</dbReference>
<gene>
    <name evidence="6" type="ORF">DKT75_01520</name>
</gene>
<evidence type="ECO:0000256" key="3">
    <source>
        <dbReference type="PROSITE-ProRule" id="PRU00473"/>
    </source>
</evidence>
<dbReference type="RefSeq" id="WP_109821677.1">
    <property type="nucleotide sequence ID" value="NZ_QGKL01000007.1"/>
</dbReference>
<accession>A0A317CSF7</accession>
<dbReference type="InterPro" id="IPR006664">
    <property type="entry name" value="OMP_bac"/>
</dbReference>
<reference evidence="6 7" key="1">
    <citation type="submission" date="2018-05" db="EMBL/GenBank/DDBJ databases">
        <title>Leucothrix arctica sp. nov., isolated from Arctic seawater.</title>
        <authorList>
            <person name="Choi A."/>
            <person name="Baek K."/>
        </authorList>
    </citation>
    <scope>NUCLEOTIDE SEQUENCE [LARGE SCALE GENOMIC DNA]</scope>
    <source>
        <strain evidence="6 7">IMCC9719</strain>
    </source>
</reference>
<keyword evidence="2 3" id="KW-0472">Membrane</keyword>
<evidence type="ECO:0000256" key="4">
    <source>
        <dbReference type="SAM" id="Phobius"/>
    </source>
</evidence>
<proteinExistence type="predicted"/>
<dbReference type="Gene3D" id="3.40.1520.20">
    <property type="match status" value="1"/>
</dbReference>
<sequence length="340" mass="37741">MSSRLIYGYLIGALLLALLYFLAIPFYEKKIPTSLVKDVQKQLDTKGHIWAKASASGRDITLNGKAPTPRDFEDALTLTKGVSGVRSVENNLIHTLVRPYYLTAEWEDKQLTIKGYLPDEESLSRITKVFESQYPKGRVNHQLAVAKGAPEGWADLTLTALENTSPIDLVSLDLIGQHIDLSAKSTHSADINRLMSALRPFEKKGFTLKSNLVATDQTTQRCQTRFNKLLLHTQISFNTGKATINKESIPLLRKLGEIGLLCSEVSITIAGYTDNKGRPKKNLSLSQDRADTIARWLSNAGMDEKLLNPVGYGASDPIADNSTEKGRAKNRRIEFIVQEK</sequence>
<evidence type="ECO:0000313" key="7">
    <source>
        <dbReference type="Proteomes" id="UP000245506"/>
    </source>
</evidence>
<dbReference type="CDD" id="cd07185">
    <property type="entry name" value="OmpA_C-like"/>
    <property type="match status" value="1"/>
</dbReference>
<evidence type="ECO:0000256" key="2">
    <source>
        <dbReference type="ARBA" id="ARBA00023136"/>
    </source>
</evidence>
<dbReference type="AlphaFoldDB" id="A0A317CSF7"/>
<name>A0A317CSF7_9GAMM</name>
<dbReference type="Proteomes" id="UP000245506">
    <property type="component" value="Unassembled WGS sequence"/>
</dbReference>
<keyword evidence="4" id="KW-0812">Transmembrane</keyword>
<dbReference type="EMBL" id="QGKL01000007">
    <property type="protein sequence ID" value="PWQ99252.1"/>
    <property type="molecule type" value="Genomic_DNA"/>
</dbReference>
<organism evidence="6 7">
    <name type="scientific">Leucothrix arctica</name>
    <dbReference type="NCBI Taxonomy" id="1481894"/>
    <lineage>
        <taxon>Bacteria</taxon>
        <taxon>Pseudomonadati</taxon>
        <taxon>Pseudomonadota</taxon>
        <taxon>Gammaproteobacteria</taxon>
        <taxon>Thiotrichales</taxon>
        <taxon>Thiotrichaceae</taxon>
        <taxon>Leucothrix</taxon>
    </lineage>
</organism>
<dbReference type="InterPro" id="IPR036737">
    <property type="entry name" value="OmpA-like_sf"/>
</dbReference>
<dbReference type="PANTHER" id="PTHR30329">
    <property type="entry name" value="STATOR ELEMENT OF FLAGELLAR MOTOR COMPLEX"/>
    <property type="match status" value="1"/>
</dbReference>
<dbReference type="SUPFAM" id="SSF103088">
    <property type="entry name" value="OmpA-like"/>
    <property type="match status" value="1"/>
</dbReference>
<dbReference type="Pfam" id="PF04972">
    <property type="entry name" value="BON"/>
    <property type="match status" value="1"/>
</dbReference>
<dbReference type="PANTHER" id="PTHR30329:SF20">
    <property type="entry name" value="EXPORTED PROTEIN"/>
    <property type="match status" value="1"/>
</dbReference>
<keyword evidence="7" id="KW-1185">Reference proteome</keyword>
<dbReference type="PROSITE" id="PS51123">
    <property type="entry name" value="OMPA_2"/>
    <property type="match status" value="1"/>
</dbReference>
<dbReference type="OrthoDB" id="6195779at2"/>
<feature type="transmembrane region" description="Helical" evidence="4">
    <location>
        <begin position="6"/>
        <end position="27"/>
    </location>
</feature>